<accession>A0A0F8YVU1</accession>
<organism evidence="1">
    <name type="scientific">marine sediment metagenome</name>
    <dbReference type="NCBI Taxonomy" id="412755"/>
    <lineage>
        <taxon>unclassified sequences</taxon>
        <taxon>metagenomes</taxon>
        <taxon>ecological metagenomes</taxon>
    </lineage>
</organism>
<dbReference type="EMBL" id="LAZR01067175">
    <property type="protein sequence ID" value="KKK52136.1"/>
    <property type="molecule type" value="Genomic_DNA"/>
</dbReference>
<reference evidence="1" key="1">
    <citation type="journal article" date="2015" name="Nature">
        <title>Complex archaea that bridge the gap between prokaryotes and eukaryotes.</title>
        <authorList>
            <person name="Spang A."/>
            <person name="Saw J.H."/>
            <person name="Jorgensen S.L."/>
            <person name="Zaremba-Niedzwiedzka K."/>
            <person name="Martijn J."/>
            <person name="Lind A.E."/>
            <person name="van Eijk R."/>
            <person name="Schleper C."/>
            <person name="Guy L."/>
            <person name="Ettema T.J."/>
        </authorList>
    </citation>
    <scope>NUCLEOTIDE SEQUENCE</scope>
</reference>
<protein>
    <submittedName>
        <fullName evidence="1">Uncharacterized protein</fullName>
    </submittedName>
</protein>
<dbReference type="AlphaFoldDB" id="A0A0F8YVU1"/>
<proteinExistence type="predicted"/>
<gene>
    <name evidence="1" type="ORF">LCGC14_3107950</name>
</gene>
<evidence type="ECO:0000313" key="1">
    <source>
        <dbReference type="EMBL" id="KKK52136.1"/>
    </source>
</evidence>
<name>A0A0F8YVU1_9ZZZZ</name>
<sequence length="66" mass="7640">MSLAERKFMKDLDEMILNASESKLKKIQELDIKTQLDGSNFYDVFSKNDKKSTLTSKVPSIKKKKK</sequence>
<comment type="caution">
    <text evidence="1">The sequence shown here is derived from an EMBL/GenBank/DDBJ whole genome shotgun (WGS) entry which is preliminary data.</text>
</comment>